<dbReference type="GO" id="GO:0032259">
    <property type="term" value="P:methylation"/>
    <property type="evidence" value="ECO:0007669"/>
    <property type="project" value="UniProtKB-KW"/>
</dbReference>
<dbReference type="InterPro" id="IPR001525">
    <property type="entry name" value="C5_MeTfrase"/>
</dbReference>
<comment type="caution">
    <text evidence="4">The sequence shown here is derived from an EMBL/GenBank/DDBJ whole genome shotgun (WGS) entry which is preliminary data.</text>
</comment>
<keyword evidence="2" id="KW-0808">Transferase</keyword>
<gene>
    <name evidence="4" type="ORF">LCGC14_2502880</name>
</gene>
<dbReference type="AlphaFoldDB" id="A0A0F9DD73"/>
<evidence type="ECO:0000256" key="3">
    <source>
        <dbReference type="ARBA" id="ARBA00022691"/>
    </source>
</evidence>
<proteinExistence type="predicted"/>
<evidence type="ECO:0000313" key="4">
    <source>
        <dbReference type="EMBL" id="KKL15711.1"/>
    </source>
</evidence>
<keyword evidence="3" id="KW-0949">S-adenosyl-L-methionine</keyword>
<keyword evidence="1" id="KW-0489">Methyltransferase</keyword>
<dbReference type="PROSITE" id="PS00094">
    <property type="entry name" value="C5_MTASE_1"/>
    <property type="match status" value="1"/>
</dbReference>
<evidence type="ECO:0008006" key="5">
    <source>
        <dbReference type="Google" id="ProtNLM"/>
    </source>
</evidence>
<dbReference type="SUPFAM" id="SSF53335">
    <property type="entry name" value="S-adenosyl-L-methionine-dependent methyltransferases"/>
    <property type="match status" value="1"/>
</dbReference>
<dbReference type="InterPro" id="IPR029063">
    <property type="entry name" value="SAM-dependent_MTases_sf"/>
</dbReference>
<reference evidence="4" key="1">
    <citation type="journal article" date="2015" name="Nature">
        <title>Complex archaea that bridge the gap between prokaryotes and eukaryotes.</title>
        <authorList>
            <person name="Spang A."/>
            <person name="Saw J.H."/>
            <person name="Jorgensen S.L."/>
            <person name="Zaremba-Niedzwiedzka K."/>
            <person name="Martijn J."/>
            <person name="Lind A.E."/>
            <person name="van Eijk R."/>
            <person name="Schleper C."/>
            <person name="Guy L."/>
            <person name="Ettema T.J."/>
        </authorList>
    </citation>
    <scope>NUCLEOTIDE SEQUENCE</scope>
</reference>
<dbReference type="InterPro" id="IPR018117">
    <property type="entry name" value="C5_DNA_meth_AS"/>
</dbReference>
<sequence length="108" mass="12199">MTSNRPCLLDLFCCAGGGAKGYHDAGFEIVGVDNKPQPNYPYPFIQMDALEAMDRLIAGEGLLANDGRTYYLADFDVIHASPPCQYYSRLRHLPWLKDKVYWRSIPPT</sequence>
<dbReference type="EMBL" id="LAZR01039961">
    <property type="protein sequence ID" value="KKL15711.1"/>
    <property type="molecule type" value="Genomic_DNA"/>
</dbReference>
<dbReference type="GO" id="GO:0008168">
    <property type="term" value="F:methyltransferase activity"/>
    <property type="evidence" value="ECO:0007669"/>
    <property type="project" value="UniProtKB-KW"/>
</dbReference>
<dbReference type="Pfam" id="PF00145">
    <property type="entry name" value="DNA_methylase"/>
    <property type="match status" value="1"/>
</dbReference>
<feature type="non-terminal residue" evidence="4">
    <location>
        <position position="108"/>
    </location>
</feature>
<organism evidence="4">
    <name type="scientific">marine sediment metagenome</name>
    <dbReference type="NCBI Taxonomy" id="412755"/>
    <lineage>
        <taxon>unclassified sequences</taxon>
        <taxon>metagenomes</taxon>
        <taxon>ecological metagenomes</taxon>
    </lineage>
</organism>
<evidence type="ECO:0000256" key="2">
    <source>
        <dbReference type="ARBA" id="ARBA00022679"/>
    </source>
</evidence>
<name>A0A0F9DD73_9ZZZZ</name>
<protein>
    <recommendedName>
        <fullName evidence="5">DNA (cytosine-5-)-methyltransferase</fullName>
    </recommendedName>
</protein>
<evidence type="ECO:0000256" key="1">
    <source>
        <dbReference type="ARBA" id="ARBA00022603"/>
    </source>
</evidence>
<dbReference type="Gene3D" id="3.40.50.150">
    <property type="entry name" value="Vaccinia Virus protein VP39"/>
    <property type="match status" value="1"/>
</dbReference>
<accession>A0A0F9DD73</accession>